<name>A0A3S5BQJ9_9PLAT</name>
<gene>
    <name evidence="2" type="ORF">PXEA_LOCUS7169</name>
</gene>
<proteinExistence type="predicted"/>
<accession>A0A3S5BQJ9</accession>
<evidence type="ECO:0000313" key="3">
    <source>
        <dbReference type="Proteomes" id="UP000784294"/>
    </source>
</evidence>
<sequence>MQADRLVHLRPGIKTHECRRQHARWGAHQSAVGQEAGQSGMIDTGPQVSPSDRTSRLPSDPFISQSGQPADWLGHFVVPSADRPLAPPLQSTAAPKTGLGNCSHGNASFWYDRAVNRFIVPPPRRRGQ</sequence>
<organism evidence="2 3">
    <name type="scientific">Protopolystoma xenopodis</name>
    <dbReference type="NCBI Taxonomy" id="117903"/>
    <lineage>
        <taxon>Eukaryota</taxon>
        <taxon>Metazoa</taxon>
        <taxon>Spiralia</taxon>
        <taxon>Lophotrochozoa</taxon>
        <taxon>Platyhelminthes</taxon>
        <taxon>Monogenea</taxon>
        <taxon>Polyopisthocotylea</taxon>
        <taxon>Polystomatidea</taxon>
        <taxon>Polystomatidae</taxon>
        <taxon>Protopolystoma</taxon>
    </lineage>
</organism>
<dbReference type="AlphaFoldDB" id="A0A3S5BQJ9"/>
<protein>
    <submittedName>
        <fullName evidence="2">Uncharacterized protein</fullName>
    </submittedName>
</protein>
<keyword evidence="3" id="KW-1185">Reference proteome</keyword>
<evidence type="ECO:0000313" key="2">
    <source>
        <dbReference type="EMBL" id="VEL13729.1"/>
    </source>
</evidence>
<evidence type="ECO:0000256" key="1">
    <source>
        <dbReference type="SAM" id="MobiDB-lite"/>
    </source>
</evidence>
<dbReference type="EMBL" id="CAAALY010018732">
    <property type="protein sequence ID" value="VEL13729.1"/>
    <property type="molecule type" value="Genomic_DNA"/>
</dbReference>
<reference evidence="2" key="1">
    <citation type="submission" date="2018-11" db="EMBL/GenBank/DDBJ databases">
        <authorList>
            <consortium name="Pathogen Informatics"/>
        </authorList>
    </citation>
    <scope>NUCLEOTIDE SEQUENCE</scope>
</reference>
<dbReference type="Proteomes" id="UP000784294">
    <property type="component" value="Unassembled WGS sequence"/>
</dbReference>
<comment type="caution">
    <text evidence="2">The sequence shown here is derived from an EMBL/GenBank/DDBJ whole genome shotgun (WGS) entry which is preliminary data.</text>
</comment>
<feature type="region of interest" description="Disordered" evidence="1">
    <location>
        <begin position="22"/>
        <end position="65"/>
    </location>
</feature>